<dbReference type="InterPro" id="IPR002893">
    <property type="entry name" value="Znf_MYND"/>
</dbReference>
<dbReference type="EMBL" id="JAODUP010000212">
    <property type="protein sequence ID" value="KAK2156493.1"/>
    <property type="molecule type" value="Genomic_DNA"/>
</dbReference>
<evidence type="ECO:0000256" key="7">
    <source>
        <dbReference type="ARBA" id="ARBA00023002"/>
    </source>
</evidence>
<dbReference type="PROSITE" id="PS50865">
    <property type="entry name" value="ZF_MYND_2"/>
    <property type="match status" value="1"/>
</dbReference>
<reference evidence="16" key="1">
    <citation type="journal article" date="2023" name="Mol. Biol. Evol.">
        <title>Third-Generation Sequencing Reveals the Adaptive Role of the Epigenome in Three Deep-Sea Polychaetes.</title>
        <authorList>
            <person name="Perez M."/>
            <person name="Aroh O."/>
            <person name="Sun Y."/>
            <person name="Lan Y."/>
            <person name="Juniper S.K."/>
            <person name="Young C.R."/>
            <person name="Angers B."/>
            <person name="Qian P.Y."/>
        </authorList>
    </citation>
    <scope>NUCLEOTIDE SEQUENCE</scope>
    <source>
        <strain evidence="16">P08H-3</strain>
    </source>
</reference>
<accession>A0AAD9JQ04</accession>
<keyword evidence="8" id="KW-0408">Iron</keyword>
<evidence type="ECO:0000256" key="8">
    <source>
        <dbReference type="ARBA" id="ARBA00023004"/>
    </source>
</evidence>
<feature type="region of interest" description="Disordered" evidence="13">
    <location>
        <begin position="1"/>
        <end position="66"/>
    </location>
</feature>
<evidence type="ECO:0000256" key="11">
    <source>
        <dbReference type="PROSITE-ProRule" id="PRU00134"/>
    </source>
</evidence>
<feature type="compositionally biased region" description="Basic and acidic residues" evidence="13">
    <location>
        <begin position="48"/>
        <end position="66"/>
    </location>
</feature>
<keyword evidence="3 11" id="KW-0863">Zinc-finger</keyword>
<evidence type="ECO:0000256" key="4">
    <source>
        <dbReference type="ARBA" id="ARBA00022833"/>
    </source>
</evidence>
<evidence type="ECO:0000259" key="14">
    <source>
        <dbReference type="PROSITE" id="PS50865"/>
    </source>
</evidence>
<keyword evidence="6" id="KW-0223">Dioxygenase</keyword>
<dbReference type="SMART" id="SM00702">
    <property type="entry name" value="P4Hc"/>
    <property type="match status" value="1"/>
</dbReference>
<keyword evidence="4" id="KW-0862">Zinc</keyword>
<dbReference type="PANTHER" id="PTHR12907:SF26">
    <property type="entry name" value="HIF PROLYL HYDROXYLASE, ISOFORM C"/>
    <property type="match status" value="1"/>
</dbReference>
<evidence type="ECO:0000256" key="10">
    <source>
        <dbReference type="ARBA" id="ARBA00049134"/>
    </source>
</evidence>
<dbReference type="PANTHER" id="PTHR12907">
    <property type="entry name" value="EGL NINE HOMOLOG-RELATED"/>
    <property type="match status" value="1"/>
</dbReference>
<evidence type="ECO:0000256" key="3">
    <source>
        <dbReference type="ARBA" id="ARBA00022771"/>
    </source>
</evidence>
<dbReference type="GO" id="GO:0160082">
    <property type="term" value="F:hypoxia-inducible factor-proline dioxygenase activity"/>
    <property type="evidence" value="ECO:0007669"/>
    <property type="project" value="UniProtKB-EC"/>
</dbReference>
<dbReference type="Gene3D" id="6.10.140.2220">
    <property type="match status" value="1"/>
</dbReference>
<comment type="caution">
    <text evidence="16">The sequence shown here is derived from an EMBL/GenBank/DDBJ whole genome shotgun (WGS) entry which is preliminary data.</text>
</comment>
<keyword evidence="7" id="KW-0560">Oxidoreductase</keyword>
<evidence type="ECO:0000256" key="12">
    <source>
        <dbReference type="SAM" id="Coils"/>
    </source>
</evidence>
<dbReference type="Pfam" id="PF01753">
    <property type="entry name" value="zf-MYND"/>
    <property type="match status" value="1"/>
</dbReference>
<gene>
    <name evidence="16" type="ORF">LSH36_212g04058</name>
</gene>
<feature type="region of interest" description="Disordered" evidence="13">
    <location>
        <begin position="136"/>
        <end position="155"/>
    </location>
</feature>
<protein>
    <recommendedName>
        <fullName evidence="9">hypoxia-inducible factor-proline dioxygenase</fullName>
        <ecNumber evidence="9">1.14.11.29</ecNumber>
    </recommendedName>
</protein>
<dbReference type="PROSITE" id="PS01360">
    <property type="entry name" value="ZF_MYND_1"/>
    <property type="match status" value="1"/>
</dbReference>
<keyword evidence="2" id="KW-0479">Metal-binding</keyword>
<dbReference type="InterPro" id="IPR044862">
    <property type="entry name" value="Pro_4_hyd_alph_FE2OG_OXY"/>
</dbReference>
<dbReference type="GO" id="GO:0008198">
    <property type="term" value="F:ferrous iron binding"/>
    <property type="evidence" value="ECO:0007669"/>
    <property type="project" value="TreeGrafter"/>
</dbReference>
<comment type="cofactor">
    <cofactor evidence="1">
        <name>L-ascorbate</name>
        <dbReference type="ChEBI" id="CHEBI:38290"/>
    </cofactor>
</comment>
<evidence type="ECO:0000256" key="2">
    <source>
        <dbReference type="ARBA" id="ARBA00022723"/>
    </source>
</evidence>
<evidence type="ECO:0000256" key="9">
    <source>
        <dbReference type="ARBA" id="ARBA00039004"/>
    </source>
</evidence>
<sequence length="523" mass="58955">MSTRPVTSIQRSSSSNAGQEQRDIVSRNNNQEMWGAKMLHRANSQRCQSEKEPQPSTGTDDRPHDTLFRNTAVPALTIMADVNKRSTGIPSCAVCGITGHLKRCSRCRNTFYCTREHQLKDWNVHKHSCSKQMIGENGNQERSVSDNKGQKITNPLSNLENIPLYQSNGNESDFSKNVGIDKVPKKTTIVEPTRERSKISAVTKLPVEQPLTKYNEQGEIEFDARPLKLIEFSKPTSYSTSDIADYVAKNLKEDGYCIVDGILDDVQCGNVTKEVKLMDITGLLKEGKLAGGKTSGVDSEKVVNKNIRSDKVAWLQGTETEKYPAVCQLITETMDDIVYGMRKHFGEKFLLNGRTKMMVACYPGDGTFYRRHVDNPRQDGRVITCIMYLNKDWNAEKNGGILRIFPTSKPGDYVDVAPLLNRLLLFWSDGRNPHEVQPAYATRYAITSWFYDEIERTMAKESQLNKELHQIEAAIIQADVKKKELEKAMTSLIHSHPEGKSMLIAMGVSENILDHLMEKVQVT</sequence>
<dbReference type="EC" id="1.14.11.29" evidence="9"/>
<feature type="domain" description="MYND-type" evidence="14">
    <location>
        <begin position="92"/>
        <end position="129"/>
    </location>
</feature>
<evidence type="ECO:0000259" key="15">
    <source>
        <dbReference type="PROSITE" id="PS51471"/>
    </source>
</evidence>
<dbReference type="SUPFAM" id="SSF144232">
    <property type="entry name" value="HIT/MYND zinc finger-like"/>
    <property type="match status" value="1"/>
</dbReference>
<dbReference type="AlphaFoldDB" id="A0AAD9JQ04"/>
<dbReference type="PROSITE" id="PS51471">
    <property type="entry name" value="FE2OG_OXY"/>
    <property type="match status" value="1"/>
</dbReference>
<keyword evidence="5" id="KW-0847">Vitamin C</keyword>
<dbReference type="GO" id="GO:0031418">
    <property type="term" value="F:L-ascorbic acid binding"/>
    <property type="evidence" value="ECO:0007669"/>
    <property type="project" value="UniProtKB-KW"/>
</dbReference>
<keyword evidence="17" id="KW-1185">Reference proteome</keyword>
<evidence type="ECO:0000256" key="6">
    <source>
        <dbReference type="ARBA" id="ARBA00022964"/>
    </source>
</evidence>
<dbReference type="InterPro" id="IPR006620">
    <property type="entry name" value="Pro_4_hyd_alph"/>
</dbReference>
<dbReference type="Gene3D" id="2.60.120.620">
    <property type="entry name" value="q2cbj1_9rhob like domain"/>
    <property type="match status" value="1"/>
</dbReference>
<evidence type="ECO:0000256" key="5">
    <source>
        <dbReference type="ARBA" id="ARBA00022896"/>
    </source>
</evidence>
<feature type="coiled-coil region" evidence="12">
    <location>
        <begin position="454"/>
        <end position="488"/>
    </location>
</feature>
<evidence type="ECO:0000256" key="13">
    <source>
        <dbReference type="SAM" id="MobiDB-lite"/>
    </source>
</evidence>
<evidence type="ECO:0000313" key="17">
    <source>
        <dbReference type="Proteomes" id="UP001208570"/>
    </source>
</evidence>
<dbReference type="GO" id="GO:0071456">
    <property type="term" value="P:cellular response to hypoxia"/>
    <property type="evidence" value="ECO:0007669"/>
    <property type="project" value="TreeGrafter"/>
</dbReference>
<proteinExistence type="predicted"/>
<dbReference type="InterPro" id="IPR005123">
    <property type="entry name" value="Oxoglu/Fe-dep_dioxygenase_dom"/>
</dbReference>
<evidence type="ECO:0000256" key="1">
    <source>
        <dbReference type="ARBA" id="ARBA00001961"/>
    </source>
</evidence>
<comment type="catalytic activity">
    <reaction evidence="10">
        <text>L-prolyl-[hypoxia-inducible factor alpha subunit] + 2-oxoglutarate + O2 = trans-4-hydroxy-L-prolyl-[hypoxia-inducible factor alpha subunit] + succinate + CO2</text>
        <dbReference type="Rhea" id="RHEA:48400"/>
        <dbReference type="Rhea" id="RHEA-COMP:12093"/>
        <dbReference type="Rhea" id="RHEA-COMP:12094"/>
        <dbReference type="ChEBI" id="CHEBI:15379"/>
        <dbReference type="ChEBI" id="CHEBI:16526"/>
        <dbReference type="ChEBI" id="CHEBI:16810"/>
        <dbReference type="ChEBI" id="CHEBI:30031"/>
        <dbReference type="ChEBI" id="CHEBI:50342"/>
        <dbReference type="ChEBI" id="CHEBI:61965"/>
        <dbReference type="EC" id="1.14.11.29"/>
    </reaction>
</comment>
<dbReference type="InterPro" id="IPR051559">
    <property type="entry name" value="HIF_prolyl_hydroxylases"/>
</dbReference>
<feature type="domain" description="Fe2OG dioxygenase" evidence="15">
    <location>
        <begin position="353"/>
        <end position="452"/>
    </location>
</feature>
<organism evidence="16 17">
    <name type="scientific">Paralvinella palmiformis</name>
    <dbReference type="NCBI Taxonomy" id="53620"/>
    <lineage>
        <taxon>Eukaryota</taxon>
        <taxon>Metazoa</taxon>
        <taxon>Spiralia</taxon>
        <taxon>Lophotrochozoa</taxon>
        <taxon>Annelida</taxon>
        <taxon>Polychaeta</taxon>
        <taxon>Sedentaria</taxon>
        <taxon>Canalipalpata</taxon>
        <taxon>Terebellida</taxon>
        <taxon>Terebelliformia</taxon>
        <taxon>Alvinellidae</taxon>
        <taxon>Paralvinella</taxon>
    </lineage>
</organism>
<dbReference type="Proteomes" id="UP001208570">
    <property type="component" value="Unassembled WGS sequence"/>
</dbReference>
<keyword evidence="12" id="KW-0175">Coiled coil</keyword>
<dbReference type="Pfam" id="PF13640">
    <property type="entry name" value="2OG-FeII_Oxy_3"/>
    <property type="match status" value="1"/>
</dbReference>
<dbReference type="GO" id="GO:0008270">
    <property type="term" value="F:zinc ion binding"/>
    <property type="evidence" value="ECO:0007669"/>
    <property type="project" value="UniProtKB-KW"/>
</dbReference>
<evidence type="ECO:0000313" key="16">
    <source>
        <dbReference type="EMBL" id="KAK2156493.1"/>
    </source>
</evidence>
<name>A0AAD9JQ04_9ANNE</name>
<feature type="compositionally biased region" description="Polar residues" evidence="13">
    <location>
        <begin position="1"/>
        <end position="19"/>
    </location>
</feature>